<dbReference type="EMBL" id="CP151501">
    <property type="protein sequence ID" value="WZN59031.1"/>
    <property type="molecule type" value="Genomic_DNA"/>
</dbReference>
<reference evidence="9 10" key="1">
    <citation type="submission" date="2024-03" db="EMBL/GenBank/DDBJ databases">
        <title>Complete genome sequence of the green alga Chloropicon roscoffensis RCC1871.</title>
        <authorList>
            <person name="Lemieux C."/>
            <person name="Pombert J.-F."/>
            <person name="Otis C."/>
            <person name="Turmel M."/>
        </authorList>
    </citation>
    <scope>NUCLEOTIDE SEQUENCE [LARGE SCALE GENOMIC DNA]</scope>
    <source>
        <strain evidence="9 10">RCC1871</strain>
    </source>
</reference>
<dbReference type="GO" id="GO:0070899">
    <property type="term" value="P:mitochondrial tRNA wobble uridine modification"/>
    <property type="evidence" value="ECO:0007669"/>
    <property type="project" value="UniProtKB-ARBA"/>
</dbReference>
<dbReference type="FunFam" id="1.10.150.570:FF:000001">
    <property type="entry name" value="tRNA uridine 5-carboxymethylaminomethyl modification enzyme MnmG"/>
    <property type="match status" value="1"/>
</dbReference>
<keyword evidence="6" id="KW-0274">FAD</keyword>
<dbReference type="Proteomes" id="UP001472866">
    <property type="component" value="Chromosome 01"/>
</dbReference>
<dbReference type="InterPro" id="IPR040131">
    <property type="entry name" value="MnmG_N"/>
</dbReference>
<dbReference type="InterPro" id="IPR020595">
    <property type="entry name" value="MnmG-rel_CS"/>
</dbReference>
<evidence type="ECO:0000256" key="1">
    <source>
        <dbReference type="ARBA" id="ARBA00001974"/>
    </source>
</evidence>
<dbReference type="GO" id="GO:0005739">
    <property type="term" value="C:mitochondrion"/>
    <property type="evidence" value="ECO:0007669"/>
    <property type="project" value="GOC"/>
</dbReference>
<dbReference type="GO" id="GO:0050660">
    <property type="term" value="F:flavin adenine dinucleotide binding"/>
    <property type="evidence" value="ECO:0007669"/>
    <property type="project" value="InterPro"/>
</dbReference>
<evidence type="ECO:0000256" key="3">
    <source>
        <dbReference type="ARBA" id="ARBA00022490"/>
    </source>
</evidence>
<dbReference type="PANTHER" id="PTHR11806">
    <property type="entry name" value="GLUCOSE INHIBITED DIVISION PROTEIN A"/>
    <property type="match status" value="1"/>
</dbReference>
<comment type="similarity">
    <text evidence="2">Belongs to the MnmG family.</text>
</comment>
<keyword evidence="5" id="KW-0819">tRNA processing</keyword>
<evidence type="ECO:0000256" key="6">
    <source>
        <dbReference type="ARBA" id="ARBA00022827"/>
    </source>
</evidence>
<proteinExistence type="inferred from homology"/>
<dbReference type="InterPro" id="IPR026904">
    <property type="entry name" value="MnmG_C"/>
</dbReference>
<dbReference type="PROSITE" id="PS01280">
    <property type="entry name" value="GIDA_1"/>
    <property type="match status" value="1"/>
</dbReference>
<sequence length="668" mass="73753">MRTLTRCLSRTLAGRGPVSMPGVSPRRACRSDSWGFPSPPLSLRAGLGREGRCRPRVRPYSSSATSGQVAGDEERYDVIVVGGGHAGCEAALASARLGCDTLLVNLNLDRIAWQPCNPAVGGAGKSQLVHEIDALGGEMGKVADRTYVQKRVLNRSKGPAVWSLRAQTDKHLYSREMRDVLDACPNLSLREAMVVDLKLGPNDEIQGVVTHFGITLLADAVVITTGTFMNGRIWVGKQSAPAGRAGEAPSVGLTEKLQSLGFETERLKTGTPPRVDRRTIDFGKLEEQKGDEDETHRMIEENLDETPTYGGWMPAKGPRYCPSIEDKIVRFKDKERHQIFLEPEGLTTPEIYVQGLSTGLPERLQLPLLRTLPGLENCRMLRHAYAVEYDYLPAHQCRATLETKKISGLFLSGQINGTTGYEEAGAQGILAGINAARKARGLDLVTLPRESSYIGTLVDDLVTKDLREPYRVLTSRSEHRLQLRSDNADMRLTPLGNEIGLIHGERWQAFLDKRERVRAEMERLSKERIPPEDPLAVAAAGVSGHNVSRHVTLEELLRYPKVSYELLERCGRGGDVVGSQEREHVEISVKYAGFVRRAEQDIARARGKVGVRIPEDINYGEIKIISMEAREKLSRVRPATVGQAARIGGVNPSDISALLIHLRRREKL</sequence>
<dbReference type="AlphaFoldDB" id="A0AAX4NZ96"/>
<dbReference type="Pfam" id="PF01134">
    <property type="entry name" value="GIDA"/>
    <property type="match status" value="1"/>
</dbReference>
<gene>
    <name evidence="9" type="ORF">HKI87_01g05560</name>
</gene>
<dbReference type="InterPro" id="IPR049312">
    <property type="entry name" value="GIDA_C_N"/>
</dbReference>
<dbReference type="FunFam" id="3.50.50.60:FF:000119">
    <property type="entry name" value="tRNA uridine 5-carboxymethylaminomethyl modification enzyme MnmG"/>
    <property type="match status" value="1"/>
</dbReference>
<comment type="cofactor">
    <cofactor evidence="1">
        <name>FAD</name>
        <dbReference type="ChEBI" id="CHEBI:57692"/>
    </cofactor>
</comment>
<dbReference type="FunFam" id="1.10.10.1800:FF:000001">
    <property type="entry name" value="tRNA uridine 5-carboxymethylaminomethyl modification enzyme MnmG"/>
    <property type="match status" value="1"/>
</dbReference>
<accession>A0AAX4NZ96</accession>
<dbReference type="GO" id="GO:0030488">
    <property type="term" value="P:tRNA methylation"/>
    <property type="evidence" value="ECO:0007669"/>
    <property type="project" value="TreeGrafter"/>
</dbReference>
<evidence type="ECO:0000256" key="5">
    <source>
        <dbReference type="ARBA" id="ARBA00022694"/>
    </source>
</evidence>
<dbReference type="PRINTS" id="PR00411">
    <property type="entry name" value="PNDRDTASEI"/>
</dbReference>
<dbReference type="Gene3D" id="3.50.50.60">
    <property type="entry name" value="FAD/NAD(P)-binding domain"/>
    <property type="match status" value="2"/>
</dbReference>
<dbReference type="FunFam" id="3.50.50.60:FF:000094">
    <property type="entry name" value="tRNA uridine 5-carboxymethylaminomethyl modification enzyme MnmG"/>
    <property type="match status" value="1"/>
</dbReference>
<evidence type="ECO:0000256" key="4">
    <source>
        <dbReference type="ARBA" id="ARBA00022630"/>
    </source>
</evidence>
<dbReference type="SUPFAM" id="SSF51905">
    <property type="entry name" value="FAD/NAD(P)-binding domain"/>
    <property type="match status" value="1"/>
</dbReference>
<keyword evidence="3" id="KW-0963">Cytoplasm</keyword>
<dbReference type="Gene3D" id="1.10.150.570">
    <property type="entry name" value="GidA associated domain, C-terminal subdomain"/>
    <property type="match status" value="1"/>
</dbReference>
<keyword evidence="4" id="KW-0285">Flavoprotein</keyword>
<evidence type="ECO:0000313" key="9">
    <source>
        <dbReference type="EMBL" id="WZN59031.1"/>
    </source>
</evidence>
<evidence type="ECO:0000256" key="7">
    <source>
        <dbReference type="ARBA" id="ARBA00023027"/>
    </source>
</evidence>
<evidence type="ECO:0000256" key="2">
    <source>
        <dbReference type="ARBA" id="ARBA00007653"/>
    </source>
</evidence>
<dbReference type="InterPro" id="IPR002218">
    <property type="entry name" value="MnmG-rel"/>
</dbReference>
<dbReference type="InterPro" id="IPR047001">
    <property type="entry name" value="MnmG_C_subdom"/>
</dbReference>
<keyword evidence="10" id="KW-1185">Reference proteome</keyword>
<feature type="domain" description="tRNA uridine 5-carboxymethylaminomethyl modification enzyme C-terminal subdomain" evidence="8">
    <location>
        <begin position="589"/>
        <end position="660"/>
    </location>
</feature>
<dbReference type="Pfam" id="PF21680">
    <property type="entry name" value="GIDA_C_1st"/>
    <property type="match status" value="1"/>
</dbReference>
<name>A0AAX4NZ96_9CHLO</name>
<organism evidence="9 10">
    <name type="scientific">Chloropicon roscoffensis</name>
    <dbReference type="NCBI Taxonomy" id="1461544"/>
    <lineage>
        <taxon>Eukaryota</taxon>
        <taxon>Viridiplantae</taxon>
        <taxon>Chlorophyta</taxon>
        <taxon>Chloropicophyceae</taxon>
        <taxon>Chloropicales</taxon>
        <taxon>Chloropicaceae</taxon>
        <taxon>Chloropicon</taxon>
    </lineage>
</organism>
<dbReference type="Gene3D" id="1.10.10.1800">
    <property type="entry name" value="tRNA uridine 5-carboxymethylaminomethyl modification enzyme MnmG/GidA"/>
    <property type="match status" value="1"/>
</dbReference>
<evidence type="ECO:0000313" key="10">
    <source>
        <dbReference type="Proteomes" id="UP001472866"/>
    </source>
</evidence>
<protein>
    <submittedName>
        <fullName evidence="9">tRNA uridine 5-carboxymethylaminomethyl modification enzyme MnmG</fullName>
    </submittedName>
</protein>
<dbReference type="InterPro" id="IPR036188">
    <property type="entry name" value="FAD/NAD-bd_sf"/>
</dbReference>
<dbReference type="Pfam" id="PF13932">
    <property type="entry name" value="SAM_GIDA_C"/>
    <property type="match status" value="1"/>
</dbReference>
<keyword evidence="7" id="KW-0520">NAD</keyword>
<dbReference type="InterPro" id="IPR004416">
    <property type="entry name" value="MnmG"/>
</dbReference>
<dbReference type="HAMAP" id="MF_00129">
    <property type="entry name" value="MnmG_GidA"/>
    <property type="match status" value="1"/>
</dbReference>
<dbReference type="PANTHER" id="PTHR11806:SF0">
    <property type="entry name" value="PROTEIN MTO1 HOMOLOG, MITOCHONDRIAL"/>
    <property type="match status" value="1"/>
</dbReference>
<dbReference type="SMART" id="SM01228">
    <property type="entry name" value="GIDA_assoc_3"/>
    <property type="match status" value="1"/>
</dbReference>
<dbReference type="InterPro" id="IPR044920">
    <property type="entry name" value="MnmG_C_subdom_sf"/>
</dbReference>
<evidence type="ECO:0000259" key="8">
    <source>
        <dbReference type="SMART" id="SM01228"/>
    </source>
</evidence>